<dbReference type="GO" id="GO:0044325">
    <property type="term" value="F:transmembrane transporter binding"/>
    <property type="evidence" value="ECO:0007669"/>
    <property type="project" value="InterPro"/>
</dbReference>
<evidence type="ECO:0000256" key="1">
    <source>
        <dbReference type="SAM" id="MobiDB-lite"/>
    </source>
</evidence>
<reference evidence="2" key="2">
    <citation type="submission" date="2015-02" db="UniProtKB">
        <authorList>
            <consortium name="EnsemblMetazoa"/>
        </authorList>
    </citation>
    <scope>IDENTIFICATION</scope>
</reference>
<dbReference type="AlphaFoldDB" id="T1IK80"/>
<dbReference type="GO" id="GO:0045955">
    <property type="term" value="P:negative regulation of calcium ion-dependent exocytosis"/>
    <property type="evidence" value="ECO:0007669"/>
    <property type="project" value="TreeGrafter"/>
</dbReference>
<feature type="region of interest" description="Disordered" evidence="1">
    <location>
        <begin position="302"/>
        <end position="344"/>
    </location>
</feature>
<feature type="compositionally biased region" description="Basic and acidic residues" evidence="1">
    <location>
        <begin position="311"/>
        <end position="328"/>
    </location>
</feature>
<protein>
    <submittedName>
        <fullName evidence="2">Uncharacterized protein</fullName>
    </submittedName>
</protein>
<feature type="compositionally biased region" description="Polar residues" evidence="1">
    <location>
        <begin position="425"/>
        <end position="440"/>
    </location>
</feature>
<keyword evidence="3" id="KW-1185">Reference proteome</keyword>
<dbReference type="PANTHER" id="PTHR28597:SF1">
    <property type="entry name" value="VOLTAGE-DEPENDENT CALCIUM CHANNEL BETA SUBUNIT-ASSOCIATED REGULATORY PROTEIN"/>
    <property type="match status" value="1"/>
</dbReference>
<sequence>MTKSADDNVSLSISKGRRSPSFRRQTSFCMDSDEKLDQISPTLSGDSILVIQMPETNNKQNQILEAADSKSTIVSAEVHPGPKNPKENNDNSDDEDQLIGAVGGSGIKVVVAEYRPRLPDQLMDLDSPPDDTHTYHSGFHGPPVVAPKVTLLRPSSPLAVVPELEAWEEDENMPLSVSSLRDEISLERTASTESGGLETILEERRRQLIRQNAGDEEDDEPRAKVRYNDTGSLEEVNDEVLDSFVDEESDLSIEEVEAAMLREQYKKLWRLRATFEEEIEDTIVSEEPHIILQEIVITEDATDDDSLLPISEKETESEVEKDVEKELPPVETQHQHLTIAERRDNYKSILSKRLQKKKAAGLTPGSSADDSFDSVDTEGSSTDASRLEVATTSLDSTTDTTDSPGDGQASRLQQMKADSGYKSLETATSNGGSISGSTQKAPKLSRKQIQFALNGSGSDSQLGGTTGSSADKDEGVSVDFETSIEDTELEKTMKSIKRFPSLSRTPTQGSLCGELESPPAEDPSLMTVASCKSSVFHRFFRGITPVERRHPMLTRDFSIDEKSDGLFREFCRLDPAFEMSVSTGERARSPRLHPRSGRLQHRHTMDAGDGVITIGAPTRPTRRKMSAQDNIEEEIIRLEQLRSPMRDQSQLSITTIPVIQVAEEDTTIMKSLCFGLTLVEINLNDGCSCNGSDPDLNIQQSSFEEYLKRLS</sequence>
<dbReference type="PhylomeDB" id="T1IK80"/>
<evidence type="ECO:0000313" key="2">
    <source>
        <dbReference type="EnsemblMetazoa" id="SMAR001317-PA"/>
    </source>
</evidence>
<feature type="compositionally biased region" description="Polar residues" evidence="1">
    <location>
        <begin position="65"/>
        <end position="74"/>
    </location>
</feature>
<dbReference type="GO" id="GO:0030141">
    <property type="term" value="C:secretory granule"/>
    <property type="evidence" value="ECO:0007669"/>
    <property type="project" value="TreeGrafter"/>
</dbReference>
<dbReference type="eggNOG" id="ENOG502SCPC">
    <property type="taxonomic scope" value="Eukaryota"/>
</dbReference>
<proteinExistence type="predicted"/>
<feature type="compositionally biased region" description="Polar residues" evidence="1">
    <location>
        <begin position="447"/>
        <end position="469"/>
    </location>
</feature>
<name>T1IK80_STRMM</name>
<dbReference type="EMBL" id="JH430443">
    <property type="status" value="NOT_ANNOTATED_CDS"/>
    <property type="molecule type" value="Genomic_DNA"/>
</dbReference>
<feature type="region of interest" description="Disordered" evidence="1">
    <location>
        <begin position="211"/>
        <end position="231"/>
    </location>
</feature>
<organism evidence="2 3">
    <name type="scientific">Strigamia maritima</name>
    <name type="common">European centipede</name>
    <name type="synonym">Geophilus maritimus</name>
    <dbReference type="NCBI Taxonomy" id="126957"/>
    <lineage>
        <taxon>Eukaryota</taxon>
        <taxon>Metazoa</taxon>
        <taxon>Ecdysozoa</taxon>
        <taxon>Arthropoda</taxon>
        <taxon>Myriapoda</taxon>
        <taxon>Chilopoda</taxon>
        <taxon>Pleurostigmophora</taxon>
        <taxon>Geophilomorpha</taxon>
        <taxon>Linotaeniidae</taxon>
        <taxon>Strigamia</taxon>
    </lineage>
</organism>
<feature type="region of interest" description="Disordered" evidence="1">
    <location>
        <begin position="501"/>
        <end position="522"/>
    </location>
</feature>
<feature type="region of interest" description="Disordered" evidence="1">
    <location>
        <begin position="65"/>
        <end position="97"/>
    </location>
</feature>
<reference evidence="3" key="1">
    <citation type="submission" date="2011-05" db="EMBL/GenBank/DDBJ databases">
        <authorList>
            <person name="Richards S.R."/>
            <person name="Qu J."/>
            <person name="Jiang H."/>
            <person name="Jhangiani S.N."/>
            <person name="Agravi P."/>
            <person name="Goodspeed R."/>
            <person name="Gross S."/>
            <person name="Mandapat C."/>
            <person name="Jackson L."/>
            <person name="Mathew T."/>
            <person name="Pu L."/>
            <person name="Thornton R."/>
            <person name="Saada N."/>
            <person name="Wilczek-Boney K.B."/>
            <person name="Lee S."/>
            <person name="Kovar C."/>
            <person name="Wu Y."/>
            <person name="Scherer S.E."/>
            <person name="Worley K.C."/>
            <person name="Muzny D.M."/>
            <person name="Gibbs R."/>
        </authorList>
    </citation>
    <scope>NUCLEOTIDE SEQUENCE</scope>
    <source>
        <strain evidence="3">Brora</strain>
    </source>
</reference>
<dbReference type="GO" id="GO:0005886">
    <property type="term" value="C:plasma membrane"/>
    <property type="evidence" value="ECO:0007669"/>
    <property type="project" value="TreeGrafter"/>
</dbReference>
<feature type="region of interest" description="Disordered" evidence="1">
    <location>
        <begin position="1"/>
        <end position="30"/>
    </location>
</feature>
<dbReference type="EnsemblMetazoa" id="SMAR001317-RA">
    <property type="protein sequence ID" value="SMAR001317-PA"/>
    <property type="gene ID" value="SMAR001317"/>
</dbReference>
<evidence type="ECO:0000313" key="3">
    <source>
        <dbReference type="Proteomes" id="UP000014500"/>
    </source>
</evidence>
<dbReference type="PANTHER" id="PTHR28597">
    <property type="entry name" value="VOLTAGE-DEPENDENT CALCIUM CHANNEL BETA SUBUNIT-ASSOCIATED REGULATORY PROTEIN"/>
    <property type="match status" value="1"/>
</dbReference>
<feature type="compositionally biased region" description="Low complexity" evidence="1">
    <location>
        <begin position="391"/>
        <end position="403"/>
    </location>
</feature>
<accession>T1IK80</accession>
<dbReference type="Proteomes" id="UP000014500">
    <property type="component" value="Unassembled WGS sequence"/>
</dbReference>
<dbReference type="HOGENOM" id="CLU_388487_0_0_1"/>
<dbReference type="InterPro" id="IPR037658">
    <property type="entry name" value="CBARP"/>
</dbReference>
<feature type="region of interest" description="Disordered" evidence="1">
    <location>
        <begin position="356"/>
        <end position="476"/>
    </location>
</feature>